<dbReference type="WBParaSite" id="HNAJ_0000462901-mRNA-1">
    <property type="protein sequence ID" value="HNAJ_0000462901-mRNA-1"/>
    <property type="gene ID" value="HNAJ_0000462901"/>
</dbReference>
<dbReference type="Proteomes" id="UP000278807">
    <property type="component" value="Unassembled WGS sequence"/>
</dbReference>
<keyword evidence="1" id="KW-0472">Membrane</keyword>
<gene>
    <name evidence="2" type="ORF">HNAJ_LOCUS4628</name>
</gene>
<evidence type="ECO:0000313" key="4">
    <source>
        <dbReference type="WBParaSite" id="HNAJ_0000462901-mRNA-1"/>
    </source>
</evidence>
<dbReference type="Gene3D" id="3.90.550.10">
    <property type="entry name" value="Spore Coat Polysaccharide Biosynthesis Protein SpsA, Chain A"/>
    <property type="match status" value="1"/>
</dbReference>
<name>A0A0R3TC40_RODNA</name>
<dbReference type="InterPro" id="IPR029044">
    <property type="entry name" value="Nucleotide-diphossugar_trans"/>
</dbReference>
<sequence>MLSIDKRLILKIIVLTSTFWIGVQFILLQYLVSPTIDQKVRSPLMNSSDQEDNLEHAALMREAAALLSRYGGAGGAGSLSLLGEGGKAVRLPTHLMADSKAKFALNQFDVVISDLISVNRSLPDVRHDSPLHVLSYDINSM</sequence>
<evidence type="ECO:0000256" key="1">
    <source>
        <dbReference type="SAM" id="Phobius"/>
    </source>
</evidence>
<keyword evidence="1" id="KW-1133">Transmembrane helix</keyword>
<organism evidence="4">
    <name type="scientific">Rodentolepis nana</name>
    <name type="common">Dwarf tapeworm</name>
    <name type="synonym">Hymenolepis nana</name>
    <dbReference type="NCBI Taxonomy" id="102285"/>
    <lineage>
        <taxon>Eukaryota</taxon>
        <taxon>Metazoa</taxon>
        <taxon>Spiralia</taxon>
        <taxon>Lophotrochozoa</taxon>
        <taxon>Platyhelminthes</taxon>
        <taxon>Cestoda</taxon>
        <taxon>Eucestoda</taxon>
        <taxon>Cyclophyllidea</taxon>
        <taxon>Hymenolepididae</taxon>
        <taxon>Rodentolepis</taxon>
    </lineage>
</organism>
<proteinExistence type="predicted"/>
<dbReference type="OrthoDB" id="6280159at2759"/>
<accession>A0A0R3TC40</accession>
<evidence type="ECO:0000313" key="2">
    <source>
        <dbReference type="EMBL" id="VDO00488.1"/>
    </source>
</evidence>
<evidence type="ECO:0000313" key="3">
    <source>
        <dbReference type="Proteomes" id="UP000278807"/>
    </source>
</evidence>
<feature type="transmembrane region" description="Helical" evidence="1">
    <location>
        <begin position="12"/>
        <end position="32"/>
    </location>
</feature>
<reference evidence="4" key="1">
    <citation type="submission" date="2017-02" db="UniProtKB">
        <authorList>
            <consortium name="WormBaseParasite"/>
        </authorList>
    </citation>
    <scope>IDENTIFICATION</scope>
</reference>
<keyword evidence="1" id="KW-0812">Transmembrane</keyword>
<keyword evidence="3" id="KW-1185">Reference proteome</keyword>
<dbReference type="AlphaFoldDB" id="A0A0R3TC40"/>
<dbReference type="EMBL" id="UZAE01003391">
    <property type="protein sequence ID" value="VDO00488.1"/>
    <property type="molecule type" value="Genomic_DNA"/>
</dbReference>
<reference evidence="2 3" key="2">
    <citation type="submission" date="2018-11" db="EMBL/GenBank/DDBJ databases">
        <authorList>
            <consortium name="Pathogen Informatics"/>
        </authorList>
    </citation>
    <scope>NUCLEOTIDE SEQUENCE [LARGE SCALE GENOMIC DNA]</scope>
</reference>
<protein>
    <submittedName>
        <fullName evidence="4">Beta-hexosaminidase</fullName>
    </submittedName>
</protein>